<sequence>GATAAATAAGATATVGATAAATVGATTAAGVTAAGATAAATAALATAAATAAPATAAATAVPATAAPATTEAATTVAAPTTVTTATGPGNPCNTSMYWNTTASSRAGTGTSGPGPNQLSSPTGIFLDLSDNLYVADSGSYRVMKYAPGAINGTIIAGKR</sequence>
<accession>A0A820FLX9</accession>
<keyword evidence="1" id="KW-0677">Repeat</keyword>
<evidence type="ECO:0000313" key="4">
    <source>
        <dbReference type="EMBL" id="CAF4264185.1"/>
    </source>
</evidence>
<dbReference type="EMBL" id="CAJOAY010013329">
    <property type="protein sequence ID" value="CAF4264185.1"/>
    <property type="molecule type" value="Genomic_DNA"/>
</dbReference>
<dbReference type="InterPro" id="IPR001258">
    <property type="entry name" value="NHL_repeat"/>
</dbReference>
<dbReference type="AlphaFoldDB" id="A0A820FLX9"/>
<dbReference type="PROSITE" id="PS51125">
    <property type="entry name" value="NHL"/>
    <property type="match status" value="1"/>
</dbReference>
<protein>
    <submittedName>
        <fullName evidence="4">Uncharacterized protein</fullName>
    </submittedName>
</protein>
<evidence type="ECO:0000256" key="2">
    <source>
        <dbReference type="PROSITE-ProRule" id="PRU00504"/>
    </source>
</evidence>
<dbReference type="InterPro" id="IPR011042">
    <property type="entry name" value="6-blade_b-propeller_TolB-like"/>
</dbReference>
<comment type="caution">
    <text evidence="4">The sequence shown here is derived from an EMBL/GenBank/DDBJ whole genome shotgun (WGS) entry which is preliminary data.</text>
</comment>
<feature type="non-terminal residue" evidence="4">
    <location>
        <position position="1"/>
    </location>
</feature>
<dbReference type="SUPFAM" id="SSF101898">
    <property type="entry name" value="NHL repeat"/>
    <property type="match status" value="1"/>
</dbReference>
<evidence type="ECO:0000313" key="5">
    <source>
        <dbReference type="Proteomes" id="UP000663881"/>
    </source>
</evidence>
<dbReference type="Gene3D" id="2.120.10.30">
    <property type="entry name" value="TolB, C-terminal domain"/>
    <property type="match status" value="1"/>
</dbReference>
<evidence type="ECO:0000256" key="3">
    <source>
        <dbReference type="SAM" id="MobiDB-lite"/>
    </source>
</evidence>
<evidence type="ECO:0000256" key="1">
    <source>
        <dbReference type="ARBA" id="ARBA00022737"/>
    </source>
</evidence>
<name>A0A820FLX9_9BILA</name>
<proteinExistence type="predicted"/>
<organism evidence="4 5">
    <name type="scientific">Adineta steineri</name>
    <dbReference type="NCBI Taxonomy" id="433720"/>
    <lineage>
        <taxon>Eukaryota</taxon>
        <taxon>Metazoa</taxon>
        <taxon>Spiralia</taxon>
        <taxon>Gnathifera</taxon>
        <taxon>Rotifera</taxon>
        <taxon>Eurotatoria</taxon>
        <taxon>Bdelloidea</taxon>
        <taxon>Adinetida</taxon>
        <taxon>Adinetidae</taxon>
        <taxon>Adineta</taxon>
    </lineage>
</organism>
<feature type="region of interest" description="Disordered" evidence="3">
    <location>
        <begin position="98"/>
        <end position="118"/>
    </location>
</feature>
<feature type="repeat" description="NHL" evidence="2">
    <location>
        <begin position="109"/>
        <end position="148"/>
    </location>
</feature>
<gene>
    <name evidence="4" type="ORF">OKA104_LOCUS44298</name>
</gene>
<reference evidence="4" key="1">
    <citation type="submission" date="2021-02" db="EMBL/GenBank/DDBJ databases">
        <authorList>
            <person name="Nowell W R."/>
        </authorList>
    </citation>
    <scope>NUCLEOTIDE SEQUENCE</scope>
</reference>
<dbReference type="Proteomes" id="UP000663881">
    <property type="component" value="Unassembled WGS sequence"/>
</dbReference>